<protein>
    <submittedName>
        <fullName evidence="2">PilW family protein</fullName>
    </submittedName>
</protein>
<accession>A0ABT3A373</accession>
<gene>
    <name evidence="2" type="ORF">OE749_00235</name>
</gene>
<keyword evidence="1" id="KW-0472">Membrane</keyword>
<keyword evidence="1" id="KW-1133">Transmembrane helix</keyword>
<dbReference type="Pfam" id="PF16074">
    <property type="entry name" value="PilW"/>
    <property type="match status" value="1"/>
</dbReference>
<feature type="transmembrane region" description="Helical" evidence="1">
    <location>
        <begin position="12"/>
        <end position="34"/>
    </location>
</feature>
<dbReference type="RefSeq" id="WP_263710328.1">
    <property type="nucleotide sequence ID" value="NZ_JAOWKX010000001.1"/>
</dbReference>
<evidence type="ECO:0000256" key="1">
    <source>
        <dbReference type="SAM" id="Phobius"/>
    </source>
</evidence>
<dbReference type="InterPro" id="IPR032092">
    <property type="entry name" value="PilW"/>
</dbReference>
<organism evidence="2 3">
    <name type="scientific">Fluctibacter corallii</name>
    <dbReference type="NCBI Taxonomy" id="2984329"/>
    <lineage>
        <taxon>Bacteria</taxon>
        <taxon>Pseudomonadati</taxon>
        <taxon>Pseudomonadota</taxon>
        <taxon>Gammaproteobacteria</taxon>
        <taxon>Alteromonadales</taxon>
        <taxon>Alteromonadaceae</taxon>
        <taxon>Fluctibacter</taxon>
    </lineage>
</organism>
<dbReference type="EMBL" id="JAOWKX010000001">
    <property type="protein sequence ID" value="MCV2883122.1"/>
    <property type="molecule type" value="Genomic_DNA"/>
</dbReference>
<comment type="caution">
    <text evidence="2">The sequence shown here is derived from an EMBL/GenBank/DDBJ whole genome shotgun (WGS) entry which is preliminary data.</text>
</comment>
<dbReference type="NCBIfam" id="TIGR02532">
    <property type="entry name" value="IV_pilin_GFxxxE"/>
    <property type="match status" value="1"/>
</dbReference>
<keyword evidence="3" id="KW-1185">Reference proteome</keyword>
<name>A0ABT3A373_9ALTE</name>
<sequence>MNSYSSQRGFTLIEIMITLTLGLVISIAVVQIMVSNNLTERLNRAMASVQENGRFIMGRLREDVLIAGRYDSLSPNLERSVDIVNEAAFLQNRPIIQAGDFVNAMDLGVVQGANGTNDELVIAMQSDRDCRGYKLGYGANEEFFVVNHYFVDGTNLKCRGFDGRVLRGLRAAVGTNGDKAFTLLDGVESFQVEYGVSSAAINADDTGRPSRFVTADLLPNVLTNGAQVVAIRIAILVKGEVEITLDPVPSFTLLNEAAFTPSEKRLYKKFEGTFALRNVKNFVRSRKL</sequence>
<reference evidence="2 3" key="1">
    <citation type="submission" date="2022-10" db="EMBL/GenBank/DDBJ databases">
        <title>Aestuariibacter sp. AA17 isolated from Montipora capitata coral fragment.</title>
        <authorList>
            <person name="Emsley S.A."/>
            <person name="Pfannmuller K.M."/>
            <person name="Loughran R.M."/>
            <person name="Shlafstein M."/>
            <person name="Papke E."/>
            <person name="Saw J.H."/>
            <person name="Ushijima B."/>
            <person name="Videau P."/>
        </authorList>
    </citation>
    <scope>NUCLEOTIDE SEQUENCE [LARGE SCALE GENOMIC DNA]</scope>
    <source>
        <strain evidence="2 3">AA17</strain>
    </source>
</reference>
<dbReference type="PROSITE" id="PS00409">
    <property type="entry name" value="PROKAR_NTER_METHYL"/>
    <property type="match status" value="1"/>
</dbReference>
<keyword evidence="1" id="KW-0812">Transmembrane</keyword>
<dbReference type="Pfam" id="PF07963">
    <property type="entry name" value="N_methyl"/>
    <property type="match status" value="1"/>
</dbReference>
<proteinExistence type="predicted"/>
<evidence type="ECO:0000313" key="3">
    <source>
        <dbReference type="Proteomes" id="UP001652504"/>
    </source>
</evidence>
<dbReference type="Proteomes" id="UP001652504">
    <property type="component" value="Unassembled WGS sequence"/>
</dbReference>
<dbReference type="InterPro" id="IPR012902">
    <property type="entry name" value="N_methyl_site"/>
</dbReference>
<evidence type="ECO:0000313" key="2">
    <source>
        <dbReference type="EMBL" id="MCV2883122.1"/>
    </source>
</evidence>